<evidence type="ECO:0000259" key="1">
    <source>
        <dbReference type="Pfam" id="PF24886"/>
    </source>
</evidence>
<feature type="domain" description="DUF7740" evidence="1">
    <location>
        <begin position="19"/>
        <end position="79"/>
    </location>
</feature>
<dbReference type="AlphaFoldDB" id="A0A379IF18"/>
<accession>A0A379IF18</accession>
<sequence>MGQALVTICNESEVMAKTLTDAYLVLLLAATIHGTDAAVRDTAKRCTKTLPRSKREVMYQIVDSKEPLKLVFHIAENLD</sequence>
<protein>
    <recommendedName>
        <fullName evidence="1">DUF7740 domain-containing protein</fullName>
    </recommendedName>
</protein>
<evidence type="ECO:0000313" key="2">
    <source>
        <dbReference type="EMBL" id="SUD31392.1"/>
    </source>
</evidence>
<gene>
    <name evidence="2" type="ORF">NCTC10392_03320</name>
</gene>
<dbReference type="RefSeq" id="WP_115284209.1">
    <property type="nucleotide sequence ID" value="NZ_UGUS01000002.1"/>
</dbReference>
<dbReference type="Proteomes" id="UP000255125">
    <property type="component" value="Unassembled WGS sequence"/>
</dbReference>
<name>A0A379IF18_PSEFL</name>
<proteinExistence type="predicted"/>
<dbReference type="InterPro" id="IPR056642">
    <property type="entry name" value="DUF7740"/>
</dbReference>
<evidence type="ECO:0000313" key="3">
    <source>
        <dbReference type="Proteomes" id="UP000255125"/>
    </source>
</evidence>
<dbReference type="EMBL" id="UGUS01000002">
    <property type="protein sequence ID" value="SUD31392.1"/>
    <property type="molecule type" value="Genomic_DNA"/>
</dbReference>
<reference evidence="2 3" key="1">
    <citation type="submission" date="2018-06" db="EMBL/GenBank/DDBJ databases">
        <authorList>
            <consortium name="Pathogen Informatics"/>
            <person name="Doyle S."/>
        </authorList>
    </citation>
    <scope>NUCLEOTIDE SEQUENCE [LARGE SCALE GENOMIC DNA]</scope>
    <source>
        <strain evidence="2 3">NCTC10392</strain>
    </source>
</reference>
<dbReference type="OrthoDB" id="6905835at2"/>
<dbReference type="Pfam" id="PF24886">
    <property type="entry name" value="DUF7740"/>
    <property type="match status" value="1"/>
</dbReference>
<organism evidence="2 3">
    <name type="scientific">Pseudomonas fluorescens</name>
    <dbReference type="NCBI Taxonomy" id="294"/>
    <lineage>
        <taxon>Bacteria</taxon>
        <taxon>Pseudomonadati</taxon>
        <taxon>Pseudomonadota</taxon>
        <taxon>Gammaproteobacteria</taxon>
        <taxon>Pseudomonadales</taxon>
        <taxon>Pseudomonadaceae</taxon>
        <taxon>Pseudomonas</taxon>
    </lineage>
</organism>